<proteinExistence type="predicted"/>
<dbReference type="EMBL" id="WWCT01000019">
    <property type="protein sequence ID" value="MYN28932.1"/>
    <property type="molecule type" value="Genomic_DNA"/>
</dbReference>
<organism evidence="1 2">
    <name type="scientific">Duganella levis</name>
    <dbReference type="NCBI Taxonomy" id="2692169"/>
    <lineage>
        <taxon>Bacteria</taxon>
        <taxon>Pseudomonadati</taxon>
        <taxon>Pseudomonadota</taxon>
        <taxon>Betaproteobacteria</taxon>
        <taxon>Burkholderiales</taxon>
        <taxon>Oxalobacteraceae</taxon>
        <taxon>Telluria group</taxon>
        <taxon>Duganella</taxon>
    </lineage>
</organism>
<gene>
    <name evidence="1" type="ORF">GTP69_21240</name>
</gene>
<name>A0ABW9W5A7_9BURK</name>
<dbReference type="Proteomes" id="UP000642144">
    <property type="component" value="Unassembled WGS sequence"/>
</dbReference>
<reference evidence="1 2" key="1">
    <citation type="submission" date="2019-12" db="EMBL/GenBank/DDBJ databases">
        <title>Novel species isolated from a subtropical stream in China.</title>
        <authorList>
            <person name="Lu H."/>
        </authorList>
    </citation>
    <scope>NUCLEOTIDE SEQUENCE [LARGE SCALE GENOMIC DNA]</scope>
    <source>
        <strain evidence="1 2">CY42W</strain>
    </source>
</reference>
<protein>
    <recommendedName>
        <fullName evidence="3">TnsA endonuclease N-terminal domain-containing protein</fullName>
    </recommendedName>
</protein>
<keyword evidence="2" id="KW-1185">Reference proteome</keyword>
<accession>A0ABW9W5A7</accession>
<evidence type="ECO:0000313" key="2">
    <source>
        <dbReference type="Proteomes" id="UP000642144"/>
    </source>
</evidence>
<evidence type="ECO:0008006" key="3">
    <source>
        <dbReference type="Google" id="ProtNLM"/>
    </source>
</evidence>
<comment type="caution">
    <text evidence="1">The sequence shown here is derived from an EMBL/GenBank/DDBJ whole genome shotgun (WGS) entry which is preliminary data.</text>
</comment>
<evidence type="ECO:0000313" key="1">
    <source>
        <dbReference type="EMBL" id="MYN28932.1"/>
    </source>
</evidence>
<sequence length="256" mass="28699">MRSSTSYGVRSRKLGSNAGVRITARTFGKARIGTYAEKASGHITVESEPERIVAHMLCIDPRVRSFKPQPFTVDLHSKRLLYTREEIVEGRKARKGLAGSLTYTPDFATVQIDGLQYVYEVKIEGYEGDGSYQEKIERAREVIEAYGYSLFTVVVPADERHPLLINTQLLKPALTRAQEYLTPDLVNRVERYCESGPVLQRDLCADIQISTSLIPPLLAIGVLRANMAHHRIHNSLELSAAFGDLSHLCLIEELRS</sequence>